<evidence type="ECO:0008006" key="3">
    <source>
        <dbReference type="Google" id="ProtNLM"/>
    </source>
</evidence>
<proteinExistence type="predicted"/>
<reference evidence="1 2" key="1">
    <citation type="submission" date="2015-01" db="EMBL/GenBank/DDBJ databases">
        <title>The Genome Sequence of Exophiala oligosperma CBS72588.</title>
        <authorList>
            <consortium name="The Broad Institute Genomics Platform"/>
            <person name="Cuomo C."/>
            <person name="de Hoog S."/>
            <person name="Gorbushina A."/>
            <person name="Stielow B."/>
            <person name="Teixiera M."/>
            <person name="Abouelleil A."/>
            <person name="Chapman S.B."/>
            <person name="Priest M."/>
            <person name="Young S.K."/>
            <person name="Wortman J."/>
            <person name="Nusbaum C."/>
            <person name="Birren B."/>
        </authorList>
    </citation>
    <scope>NUCLEOTIDE SEQUENCE [LARGE SCALE GENOMIC DNA]</scope>
    <source>
        <strain evidence="1 2">CBS 72588</strain>
    </source>
</reference>
<name>A0A0D2EA72_9EURO</name>
<dbReference type="RefSeq" id="XP_016265110.1">
    <property type="nucleotide sequence ID" value="XM_016404105.1"/>
</dbReference>
<dbReference type="CDD" id="cd07262">
    <property type="entry name" value="VOC_like"/>
    <property type="match status" value="1"/>
</dbReference>
<sequence length="134" mass="14582">MSPIDHITIPCAASKVDAEVAFFIKAFAHMGVKEVMRPFPDYVGLGDTSPWLWISGLNEKFEPIADDVHIQSMHVAVTAKDRAQVNAFHEAALQAGGKDHGAPGIRKEYHPDYYGAFAISPAGHNIEAVTQVPE</sequence>
<dbReference type="Gene3D" id="3.10.180.10">
    <property type="entry name" value="2,3-Dihydroxybiphenyl 1,2-Dioxygenase, domain 1"/>
    <property type="match status" value="1"/>
</dbReference>
<dbReference type="PANTHER" id="PTHR35006:SF2">
    <property type="entry name" value="GLYOXALASE FAMILY PROTEIN (AFU_ORTHOLOGUE AFUA_5G14830)"/>
    <property type="match status" value="1"/>
</dbReference>
<protein>
    <recommendedName>
        <fullName evidence="3">VOC domain-containing protein</fullName>
    </recommendedName>
</protein>
<dbReference type="HOGENOM" id="CLU_046006_6_1_1"/>
<dbReference type="InterPro" id="IPR029068">
    <property type="entry name" value="Glyas_Bleomycin-R_OHBP_Dase"/>
</dbReference>
<evidence type="ECO:0000313" key="2">
    <source>
        <dbReference type="Proteomes" id="UP000053342"/>
    </source>
</evidence>
<dbReference type="STRING" id="215243.A0A0D2EA72"/>
<dbReference type="EMBL" id="KN847334">
    <property type="protein sequence ID" value="KIW44894.1"/>
    <property type="molecule type" value="Genomic_DNA"/>
</dbReference>
<evidence type="ECO:0000313" key="1">
    <source>
        <dbReference type="EMBL" id="KIW44894.1"/>
    </source>
</evidence>
<accession>A0A0D2EA72</accession>
<dbReference type="OrthoDB" id="10249419at2759"/>
<dbReference type="AlphaFoldDB" id="A0A0D2EA72"/>
<dbReference type="Proteomes" id="UP000053342">
    <property type="component" value="Unassembled WGS sequence"/>
</dbReference>
<dbReference type="SUPFAM" id="SSF54593">
    <property type="entry name" value="Glyoxalase/Bleomycin resistance protein/Dihydroxybiphenyl dioxygenase"/>
    <property type="match status" value="1"/>
</dbReference>
<organism evidence="1 2">
    <name type="scientific">Exophiala oligosperma</name>
    <dbReference type="NCBI Taxonomy" id="215243"/>
    <lineage>
        <taxon>Eukaryota</taxon>
        <taxon>Fungi</taxon>
        <taxon>Dikarya</taxon>
        <taxon>Ascomycota</taxon>
        <taxon>Pezizomycotina</taxon>
        <taxon>Eurotiomycetes</taxon>
        <taxon>Chaetothyriomycetidae</taxon>
        <taxon>Chaetothyriales</taxon>
        <taxon>Herpotrichiellaceae</taxon>
        <taxon>Exophiala</taxon>
    </lineage>
</organism>
<dbReference type="GeneID" id="27355405"/>
<dbReference type="VEuPathDB" id="FungiDB:PV06_03331"/>
<gene>
    <name evidence="1" type="ORF">PV06_03331</name>
</gene>
<dbReference type="PANTHER" id="PTHR35006">
    <property type="entry name" value="GLYOXALASE FAMILY PROTEIN (AFU_ORTHOLOGUE AFUA_5G14830)"/>
    <property type="match status" value="1"/>
</dbReference>
<keyword evidence="2" id="KW-1185">Reference proteome</keyword>